<dbReference type="Proteomes" id="UP000620139">
    <property type="component" value="Unassembled WGS sequence"/>
</dbReference>
<dbReference type="InterPro" id="IPR050545">
    <property type="entry name" value="Mycobact_MmpL"/>
</dbReference>
<feature type="transmembrane region" description="Helical" evidence="1">
    <location>
        <begin position="716"/>
        <end position="737"/>
    </location>
</feature>
<accession>A0A931NDK7</accession>
<feature type="transmembrane region" description="Helical" evidence="1">
    <location>
        <begin position="232"/>
        <end position="251"/>
    </location>
</feature>
<feature type="transmembrane region" description="Helical" evidence="1">
    <location>
        <begin position="653"/>
        <end position="673"/>
    </location>
</feature>
<keyword evidence="1" id="KW-0812">Transmembrane</keyword>
<feature type="transmembrane region" description="Helical" evidence="1">
    <location>
        <begin position="685"/>
        <end position="710"/>
    </location>
</feature>
<sequence>MAHSLFQSRRMAAVLCALALLLTGFFAVLNLRVPSAGIVQDALLDTDNRYARWDAEARDRSFVNQGEALSLVLSFPQGMDRAALDQVLRLTDEAQALFPEGRVWSLARNAVDYQADGATLRSEPWLSAARLARTDFDLAAWRAGVAADRSVLGTLVGPAFDHTQILVFLPADYDEQGVVDRIAEHLEQRSISKLEWLLWKGDIQPVAAYANVSLGGWSVARGLMHYALISDVMRYSTLGLLLATLAAVFSLGSWRQALQVSGLILISFVVARGSITLMADWGLRFWGHPVYERVYFLLVMSALIVSGLSLFVRAFEAFNEQWRADPEADAAELWRRVRPQQARFNVVIAIAVLNFATLPQIGIRGLLEVGVLSAIGLLTQRLMVSTLLPAMHVWLGGRPQELAGRWPGMQAYQRAVRRVPRMAYALLQRLGPQRGLALALGLTGLSLAAALGVVVHDARHPAEARWIAVQERPIDYLPGTIVDRARHLLNRPDGLGFARLNFLAQPSGGGEVTDPQFLADVAALQRRMAMLPGALPVRSVLDKLAEVQAKTEGLPLVGDGLGALPASTAQAHEQLQLIRWDFADAALADYFWARDGVVVFAAHAADNSRDLRQFADAVMQLAQAEFPRLRVLPFGRLHTYHQTDEYISQGKPLNVLLSFPLVLGICWFWLVWAQRGGSAGSQLSPWRGALALCLPFVFAYALVIVVMALFGLPLDQATACATALGINAAVDFGFYLLEDFRQALAQRGDAEAALHEALAERGQVTVIDAKLNTVCFSLLLMSSFVPIQRLGLLLILLLLACAFGVLFLMTGVLRHCVRRRASAPQTQPELSA</sequence>
<feature type="transmembrane region" description="Helical" evidence="1">
    <location>
        <begin position="295"/>
        <end position="315"/>
    </location>
</feature>
<keyword evidence="3" id="KW-1185">Reference proteome</keyword>
<feature type="transmembrane region" description="Helical" evidence="1">
    <location>
        <begin position="263"/>
        <end position="283"/>
    </location>
</feature>
<evidence type="ECO:0008006" key="4">
    <source>
        <dbReference type="Google" id="ProtNLM"/>
    </source>
</evidence>
<dbReference type="EMBL" id="JAEDAL010000002">
    <property type="protein sequence ID" value="MBH9552709.1"/>
    <property type="molecule type" value="Genomic_DNA"/>
</dbReference>
<evidence type="ECO:0000256" key="1">
    <source>
        <dbReference type="SAM" id="Phobius"/>
    </source>
</evidence>
<dbReference type="GO" id="GO:0005886">
    <property type="term" value="C:plasma membrane"/>
    <property type="evidence" value="ECO:0007669"/>
    <property type="project" value="TreeGrafter"/>
</dbReference>
<organism evidence="2 3">
    <name type="scientific">Inhella gelatinilytica</name>
    <dbReference type="NCBI Taxonomy" id="2795030"/>
    <lineage>
        <taxon>Bacteria</taxon>
        <taxon>Pseudomonadati</taxon>
        <taxon>Pseudomonadota</taxon>
        <taxon>Betaproteobacteria</taxon>
        <taxon>Burkholderiales</taxon>
        <taxon>Sphaerotilaceae</taxon>
        <taxon>Inhella</taxon>
    </lineage>
</organism>
<reference evidence="2" key="1">
    <citation type="submission" date="2020-12" db="EMBL/GenBank/DDBJ databases">
        <title>The genome sequence of Inhella sp. 4Y17.</title>
        <authorList>
            <person name="Liu Y."/>
        </authorList>
    </citation>
    <scope>NUCLEOTIDE SEQUENCE</scope>
    <source>
        <strain evidence="2">4Y10</strain>
    </source>
</reference>
<name>A0A931NDK7_9BURK</name>
<protein>
    <recommendedName>
        <fullName evidence="4">SSD domain-containing protein</fullName>
    </recommendedName>
</protein>
<dbReference type="PANTHER" id="PTHR33406:SF13">
    <property type="entry name" value="MEMBRANE PROTEIN YDFJ"/>
    <property type="match status" value="1"/>
</dbReference>
<proteinExistence type="predicted"/>
<evidence type="ECO:0000313" key="3">
    <source>
        <dbReference type="Proteomes" id="UP000620139"/>
    </source>
</evidence>
<keyword evidence="1" id="KW-1133">Transmembrane helix</keyword>
<keyword evidence="1" id="KW-0472">Membrane</keyword>
<feature type="transmembrane region" description="Helical" evidence="1">
    <location>
        <begin position="436"/>
        <end position="455"/>
    </location>
</feature>
<dbReference type="RefSeq" id="WP_198100296.1">
    <property type="nucleotide sequence ID" value="NZ_JAEDAL010000002.1"/>
</dbReference>
<feature type="transmembrane region" description="Helical" evidence="1">
    <location>
        <begin position="793"/>
        <end position="813"/>
    </location>
</feature>
<feature type="transmembrane region" description="Helical" evidence="1">
    <location>
        <begin position="344"/>
        <end position="363"/>
    </location>
</feature>
<dbReference type="AlphaFoldDB" id="A0A931NDK7"/>
<evidence type="ECO:0000313" key="2">
    <source>
        <dbReference type="EMBL" id="MBH9552709.1"/>
    </source>
</evidence>
<dbReference type="Gene3D" id="1.20.1640.10">
    <property type="entry name" value="Multidrug efflux transporter AcrB transmembrane domain"/>
    <property type="match status" value="1"/>
</dbReference>
<comment type="caution">
    <text evidence="2">The sequence shown here is derived from an EMBL/GenBank/DDBJ whole genome shotgun (WGS) entry which is preliminary data.</text>
</comment>
<dbReference type="PANTHER" id="PTHR33406">
    <property type="entry name" value="MEMBRANE PROTEIN MJ1562-RELATED"/>
    <property type="match status" value="1"/>
</dbReference>
<dbReference type="SUPFAM" id="SSF82866">
    <property type="entry name" value="Multidrug efflux transporter AcrB transmembrane domain"/>
    <property type="match status" value="2"/>
</dbReference>
<gene>
    <name evidence="2" type="ORF">I7X43_07565</name>
</gene>